<accession>T1JD85</accession>
<dbReference type="GO" id="GO:0099095">
    <property type="term" value="F:ligand-gated monoatomic anion channel activity"/>
    <property type="evidence" value="ECO:0007669"/>
    <property type="project" value="UniProtKB-ARBA"/>
</dbReference>
<reference evidence="11" key="1">
    <citation type="submission" date="2011-05" db="EMBL/GenBank/DDBJ databases">
        <authorList>
            <person name="Richards S.R."/>
            <person name="Qu J."/>
            <person name="Jiang H."/>
            <person name="Jhangiani S.N."/>
            <person name="Agravi P."/>
            <person name="Goodspeed R."/>
            <person name="Gross S."/>
            <person name="Mandapat C."/>
            <person name="Jackson L."/>
            <person name="Mathew T."/>
            <person name="Pu L."/>
            <person name="Thornton R."/>
            <person name="Saada N."/>
            <person name="Wilczek-Boney K.B."/>
            <person name="Lee S."/>
            <person name="Kovar C."/>
            <person name="Wu Y."/>
            <person name="Scherer S.E."/>
            <person name="Worley K.C."/>
            <person name="Muzny D.M."/>
            <person name="Gibbs R."/>
        </authorList>
    </citation>
    <scope>NUCLEOTIDE SEQUENCE</scope>
    <source>
        <strain evidence="11">Brora</strain>
    </source>
</reference>
<keyword evidence="7" id="KW-0407">Ion channel</keyword>
<dbReference type="OMA" id="RSWWCFR"/>
<dbReference type="InterPro" id="IPR036719">
    <property type="entry name" value="Neuro-gated_channel_TM_sf"/>
</dbReference>
<feature type="transmembrane region" description="Helical" evidence="8">
    <location>
        <begin position="293"/>
        <end position="313"/>
    </location>
</feature>
<dbReference type="eggNOG" id="KOG3644">
    <property type="taxonomic scope" value="Eukaryota"/>
</dbReference>
<evidence type="ECO:0000259" key="9">
    <source>
        <dbReference type="Pfam" id="PF02932"/>
    </source>
</evidence>
<dbReference type="Gene3D" id="2.70.170.10">
    <property type="entry name" value="Neurotransmitter-gated ion-channel ligand-binding domain"/>
    <property type="match status" value="1"/>
</dbReference>
<comment type="subcellular location">
    <subcellularLocation>
        <location evidence="2">Cell membrane</location>
    </subcellularLocation>
    <subcellularLocation>
        <location evidence="1">Membrane</location>
        <topology evidence="1">Multi-pass membrane protein</topology>
    </subcellularLocation>
</comment>
<evidence type="ECO:0000256" key="6">
    <source>
        <dbReference type="ARBA" id="ARBA00023136"/>
    </source>
</evidence>
<dbReference type="InterPro" id="IPR018000">
    <property type="entry name" value="Neurotransmitter_ion_chnl_CS"/>
</dbReference>
<evidence type="ECO:0000313" key="11">
    <source>
        <dbReference type="Proteomes" id="UP000014500"/>
    </source>
</evidence>
<name>T1JD85_STRMM</name>
<keyword evidence="3" id="KW-0813">Transport</keyword>
<dbReference type="SUPFAM" id="SSF90112">
    <property type="entry name" value="Neurotransmitter-gated ion-channel transmembrane pore"/>
    <property type="match status" value="2"/>
</dbReference>
<dbReference type="GO" id="GO:0004888">
    <property type="term" value="F:transmembrane signaling receptor activity"/>
    <property type="evidence" value="ECO:0007669"/>
    <property type="project" value="InterPro"/>
</dbReference>
<dbReference type="CDD" id="cd19049">
    <property type="entry name" value="LGIC_TM_anion"/>
    <property type="match status" value="2"/>
</dbReference>
<dbReference type="InterPro" id="IPR006201">
    <property type="entry name" value="Neur_channel"/>
</dbReference>
<dbReference type="Proteomes" id="UP000014500">
    <property type="component" value="Unassembled WGS sequence"/>
</dbReference>
<keyword evidence="8" id="KW-0812">Transmembrane</keyword>
<keyword evidence="4" id="KW-1003">Cell membrane</keyword>
<proteinExistence type="predicted"/>
<keyword evidence="5" id="KW-0406">Ion transport</keyword>
<dbReference type="PRINTS" id="PR00253">
    <property type="entry name" value="GABAARECEPTR"/>
</dbReference>
<feature type="domain" description="Neurotransmitter-gated ion-channel transmembrane" evidence="9">
    <location>
        <begin position="37"/>
        <end position="137"/>
    </location>
</feature>
<sequence length="408" mass="47223">MKILIIKECHQCHPRIYSCFSYKFTFSRAILQHMLVTFIPTILIVMLSWISFWLNVDLAAPRVALGQTSLLTLAAQFNSLQNNLPPASNVKAIDIWMFVCIFMSFASILEYALAVNYKKLPLQQQSRQRSKIGLYNHNRKVKLFFEKNKEICAQTRSVDSWAKIIFPFELLACAAVLTVNQRFGFLSPVSVAWSLQIKGILKLSAKDMEFSVDVELITFWQDNQLQTSHTKTDEFKILPKEITNKLYKKKINFNCIFDLSLYPFDVQICHMDVMQNICFSYTFEFERTILQNVLLIFLPSFLIVMLSWISFWLDVDLAAPRVALGQTSLLTLAAQFNSVQHSLPPVSTVKAIDVWMFTCILMAFASILEYAVAYNCKKRQPHYNNKVVPYRKVVCACQLYLRNVINRY</sequence>
<evidence type="ECO:0000256" key="4">
    <source>
        <dbReference type="ARBA" id="ARBA00022475"/>
    </source>
</evidence>
<keyword evidence="8" id="KW-1133">Transmembrane helix</keyword>
<dbReference type="PROSITE" id="PS00236">
    <property type="entry name" value="NEUROTR_ION_CHANNEL"/>
    <property type="match status" value="1"/>
</dbReference>
<evidence type="ECO:0000256" key="7">
    <source>
        <dbReference type="ARBA" id="ARBA00023303"/>
    </source>
</evidence>
<dbReference type="STRING" id="126957.T1JD85"/>
<dbReference type="PANTHER" id="PTHR18945">
    <property type="entry name" value="NEUROTRANSMITTER GATED ION CHANNEL"/>
    <property type="match status" value="1"/>
</dbReference>
<dbReference type="InterPro" id="IPR006028">
    <property type="entry name" value="GABAA/Glycine_rcpt"/>
</dbReference>
<evidence type="ECO:0000256" key="3">
    <source>
        <dbReference type="ARBA" id="ARBA00022448"/>
    </source>
</evidence>
<dbReference type="InterPro" id="IPR038050">
    <property type="entry name" value="Neuro_actylchol_rec"/>
</dbReference>
<evidence type="ECO:0000256" key="8">
    <source>
        <dbReference type="SAM" id="Phobius"/>
    </source>
</evidence>
<protein>
    <recommendedName>
        <fullName evidence="9">Neurotransmitter-gated ion-channel transmembrane domain-containing protein</fullName>
    </recommendedName>
</protein>
<feature type="transmembrane region" description="Helical" evidence="8">
    <location>
        <begin position="95"/>
        <end position="117"/>
    </location>
</feature>
<feature type="domain" description="Neurotransmitter-gated ion-channel transmembrane" evidence="9">
    <location>
        <begin position="297"/>
        <end position="393"/>
    </location>
</feature>
<dbReference type="HOGENOM" id="CLU_674968_0_0_1"/>
<feature type="transmembrane region" description="Helical" evidence="8">
    <location>
        <begin position="354"/>
        <end position="376"/>
    </location>
</feature>
<reference evidence="10" key="2">
    <citation type="submission" date="2015-02" db="UniProtKB">
        <authorList>
            <consortium name="EnsemblMetazoa"/>
        </authorList>
    </citation>
    <scope>IDENTIFICATION</scope>
</reference>
<evidence type="ECO:0000256" key="2">
    <source>
        <dbReference type="ARBA" id="ARBA00004236"/>
    </source>
</evidence>
<dbReference type="SUPFAM" id="SSF63712">
    <property type="entry name" value="Nicotinic receptor ligand binding domain-like"/>
    <property type="match status" value="1"/>
</dbReference>
<organism evidence="10 11">
    <name type="scientific">Strigamia maritima</name>
    <name type="common">European centipede</name>
    <name type="synonym">Geophilus maritimus</name>
    <dbReference type="NCBI Taxonomy" id="126957"/>
    <lineage>
        <taxon>Eukaryota</taxon>
        <taxon>Metazoa</taxon>
        <taxon>Ecdysozoa</taxon>
        <taxon>Arthropoda</taxon>
        <taxon>Myriapoda</taxon>
        <taxon>Chilopoda</taxon>
        <taxon>Pleurostigmophora</taxon>
        <taxon>Geophilomorpha</taxon>
        <taxon>Linotaeniidae</taxon>
        <taxon>Strigamia</taxon>
    </lineage>
</organism>
<dbReference type="EMBL" id="JH432100">
    <property type="status" value="NOT_ANNOTATED_CDS"/>
    <property type="molecule type" value="Genomic_DNA"/>
</dbReference>
<dbReference type="GO" id="GO:0005230">
    <property type="term" value="F:extracellular ligand-gated monoatomic ion channel activity"/>
    <property type="evidence" value="ECO:0007669"/>
    <property type="project" value="InterPro"/>
</dbReference>
<feature type="transmembrane region" description="Helical" evidence="8">
    <location>
        <begin position="30"/>
        <end position="54"/>
    </location>
</feature>
<evidence type="ECO:0000313" key="10">
    <source>
        <dbReference type="EnsemblMetazoa" id="SMAR011761-PA"/>
    </source>
</evidence>
<keyword evidence="6 8" id="KW-0472">Membrane</keyword>
<dbReference type="GO" id="GO:0005886">
    <property type="term" value="C:plasma membrane"/>
    <property type="evidence" value="ECO:0007669"/>
    <property type="project" value="UniProtKB-SubCell"/>
</dbReference>
<dbReference type="PhylomeDB" id="T1JD85"/>
<dbReference type="EnsemblMetazoa" id="SMAR011761-RA">
    <property type="protein sequence ID" value="SMAR011761-PA"/>
    <property type="gene ID" value="SMAR011761"/>
</dbReference>
<evidence type="ECO:0000256" key="1">
    <source>
        <dbReference type="ARBA" id="ARBA00004141"/>
    </source>
</evidence>
<dbReference type="GO" id="GO:0005254">
    <property type="term" value="F:chloride channel activity"/>
    <property type="evidence" value="ECO:0007669"/>
    <property type="project" value="UniProtKB-ARBA"/>
</dbReference>
<dbReference type="AlphaFoldDB" id="T1JD85"/>
<keyword evidence="11" id="KW-1185">Reference proteome</keyword>
<dbReference type="Gene3D" id="1.20.58.390">
    <property type="entry name" value="Neurotransmitter-gated ion-channel transmembrane domain"/>
    <property type="match status" value="2"/>
</dbReference>
<dbReference type="InterPro" id="IPR036734">
    <property type="entry name" value="Neur_chan_lig-bd_sf"/>
</dbReference>
<dbReference type="Pfam" id="PF02932">
    <property type="entry name" value="Neur_chan_memb"/>
    <property type="match status" value="2"/>
</dbReference>
<dbReference type="InterPro" id="IPR006029">
    <property type="entry name" value="Neurotrans-gated_channel_TM"/>
</dbReference>
<evidence type="ECO:0000256" key="5">
    <source>
        <dbReference type="ARBA" id="ARBA00023065"/>
    </source>
</evidence>